<gene>
    <name evidence="1" type="ORF">BAUCODRAFT_145757</name>
</gene>
<dbReference type="KEGG" id="bcom:BAUCODRAFT_145757"/>
<evidence type="ECO:0000313" key="2">
    <source>
        <dbReference type="Proteomes" id="UP000011761"/>
    </source>
</evidence>
<keyword evidence="2" id="KW-1185">Reference proteome</keyword>
<organism evidence="1 2">
    <name type="scientific">Baudoinia panamericana (strain UAMH 10762)</name>
    <name type="common">Angels' share fungus</name>
    <name type="synonym">Baudoinia compniacensis (strain UAMH 10762)</name>
    <dbReference type="NCBI Taxonomy" id="717646"/>
    <lineage>
        <taxon>Eukaryota</taxon>
        <taxon>Fungi</taxon>
        <taxon>Dikarya</taxon>
        <taxon>Ascomycota</taxon>
        <taxon>Pezizomycotina</taxon>
        <taxon>Dothideomycetes</taxon>
        <taxon>Dothideomycetidae</taxon>
        <taxon>Mycosphaerellales</taxon>
        <taxon>Teratosphaeriaceae</taxon>
        <taxon>Baudoinia</taxon>
    </lineage>
</organism>
<evidence type="ECO:0008006" key="3">
    <source>
        <dbReference type="Google" id="ProtNLM"/>
    </source>
</evidence>
<evidence type="ECO:0000313" key="1">
    <source>
        <dbReference type="EMBL" id="EMC98725.1"/>
    </source>
</evidence>
<reference evidence="1 2" key="1">
    <citation type="journal article" date="2012" name="PLoS Pathog.">
        <title>Diverse lifestyles and strategies of plant pathogenesis encoded in the genomes of eighteen Dothideomycetes fungi.</title>
        <authorList>
            <person name="Ohm R.A."/>
            <person name="Feau N."/>
            <person name="Henrissat B."/>
            <person name="Schoch C.L."/>
            <person name="Horwitz B.A."/>
            <person name="Barry K.W."/>
            <person name="Condon B.J."/>
            <person name="Copeland A.C."/>
            <person name="Dhillon B."/>
            <person name="Glaser F."/>
            <person name="Hesse C.N."/>
            <person name="Kosti I."/>
            <person name="LaButti K."/>
            <person name="Lindquist E.A."/>
            <person name="Lucas S."/>
            <person name="Salamov A.A."/>
            <person name="Bradshaw R.E."/>
            <person name="Ciuffetti L."/>
            <person name="Hamelin R.C."/>
            <person name="Kema G.H.J."/>
            <person name="Lawrence C."/>
            <person name="Scott J.A."/>
            <person name="Spatafora J.W."/>
            <person name="Turgeon B.G."/>
            <person name="de Wit P.J.G.M."/>
            <person name="Zhong S."/>
            <person name="Goodwin S.B."/>
            <person name="Grigoriev I.V."/>
        </authorList>
    </citation>
    <scope>NUCLEOTIDE SEQUENCE [LARGE SCALE GENOMIC DNA]</scope>
    <source>
        <strain evidence="1 2">UAMH 10762</strain>
    </source>
</reference>
<dbReference type="PANTHER" id="PTHR47668">
    <property type="entry name" value="DIENELACTONE HYDROLASE FAMILY PROTEIN (AFU_ORTHOLOGUE AFUA_6G01940)"/>
    <property type="match status" value="1"/>
</dbReference>
<dbReference type="PANTHER" id="PTHR47668:SF1">
    <property type="entry name" value="DIENELACTONE HYDROLASE DOMAIN-CONTAINING PROTEIN-RELATED"/>
    <property type="match status" value="1"/>
</dbReference>
<dbReference type="RefSeq" id="XP_007673897.1">
    <property type="nucleotide sequence ID" value="XM_007675707.1"/>
</dbReference>
<dbReference type="OrthoDB" id="2147163at2759"/>
<dbReference type="Proteomes" id="UP000011761">
    <property type="component" value="Unassembled WGS sequence"/>
</dbReference>
<dbReference type="AlphaFoldDB" id="M2NI13"/>
<sequence>MSTYQPSRACCATPAIIGPPYPFEGSFIEIAGTKCYTAGPSTAQAAIFIIYDIFGYSGQILENADKLGEHHQVFMPDFFDVKPTPLDWMPLDGPADEEKMDDFCEEPGETQTTVKRDVRAERAGSAIAFGG</sequence>
<protein>
    <recommendedName>
        <fullName evidence="3">Dienelactone hydrolase domain-containing protein</fullName>
    </recommendedName>
</protein>
<name>M2NI13_BAUPA</name>
<dbReference type="GeneID" id="19108626"/>
<accession>M2NI13</accession>
<dbReference type="HOGENOM" id="CLU_1927207_0_0_1"/>
<proteinExistence type="predicted"/>
<dbReference type="EMBL" id="KB445552">
    <property type="protein sequence ID" value="EMC98725.1"/>
    <property type="molecule type" value="Genomic_DNA"/>
</dbReference>